<dbReference type="InterPro" id="IPR008922">
    <property type="entry name" value="Di-copper_centre_dom_sf"/>
</dbReference>
<feature type="signal peptide" evidence="3">
    <location>
        <begin position="1"/>
        <end position="16"/>
    </location>
</feature>
<feature type="chain" id="PRO_5035677527" description="Tyrosinase copper-binding domain-containing protein" evidence="3">
    <location>
        <begin position="17"/>
        <end position="679"/>
    </location>
</feature>
<dbReference type="PROSITE" id="PS00498">
    <property type="entry name" value="TYROSINASE_2"/>
    <property type="match status" value="1"/>
</dbReference>
<evidence type="ECO:0000256" key="2">
    <source>
        <dbReference type="ARBA" id="ARBA00023008"/>
    </source>
</evidence>
<dbReference type="AlphaFoldDB" id="A0A6V2YWN1"/>
<accession>A0A6V2YWN1</accession>
<dbReference type="SUPFAM" id="SSF48056">
    <property type="entry name" value="Di-copper centre-containing domain"/>
    <property type="match status" value="2"/>
</dbReference>
<sequence>MRAYNGALLLCVGAAAAPYPTPNPSSTRMGFLGGPPTTALMRKAKQLLEALPLSKQIEIVSAEATGTSAFTPPPTKMTDEQVLAELRASQAWLATEATKTNELTANFSDIAAWDPQTMFQPQLAQALVQQLELYVTFVSMRASVRQQIQTLVAAGTPPVAPTTTPPSFCDAFTTKATVRRAFHTLSSDEQAEFKRVYKLLKRVDGATGRARYGSGYSSLVEIMANHLATSYALPCDGGHAGPAFVPYHRSLGLKMQQSFDAVTRGAFGAVPYWDLALELTVFGSGHMDQSPTVRTFGGVGKVEHDYVIQDMFSDGSGTWSVPLADSTITNQSNAYGFMRSQGNIASNSEHARYGFVYDTQFTDSFYVWGKLIESIIKDSEDAETADSLINALWGLHIFPHALAGARIPGYTEADYTTRYGTTAFPSQPGNPTWWASAPALVRHTLYMAAAAGLATDTTNGVYTYESSDTCTSKGPLGCLATVNGLTGLTGASAALWNIYALPGFTPGSASDMLDVNGPNDPLFVMHHNNMDRLAMEWQAGQVTKGLATYDSDCNWKNYSDLANPGGSKCSLHCTDCIIDYGDMQRKAGYTEYFAGIYSNVPAPNLPTVQQAMTLSNVPYTYDTICPILTVDPPEPSPAPGRGELCDPVSGCADGLECTCAPKSRRLPLFASVPVACVCA</sequence>
<dbReference type="Pfam" id="PF00264">
    <property type="entry name" value="Tyrosinase"/>
    <property type="match status" value="1"/>
</dbReference>
<evidence type="ECO:0000313" key="6">
    <source>
        <dbReference type="EMBL" id="CAE0597503.1"/>
    </source>
</evidence>
<dbReference type="EMBL" id="HBIR01059442">
    <property type="protein sequence ID" value="CAE0597494.1"/>
    <property type="molecule type" value="Transcribed_RNA"/>
</dbReference>
<keyword evidence="2" id="KW-0186">Copper</keyword>
<name>A0A6V2YWN1_EMIHU</name>
<proteinExistence type="predicted"/>
<dbReference type="Gene3D" id="1.10.1280.10">
    <property type="entry name" value="Di-copper center containing domain from catechol oxidase"/>
    <property type="match status" value="2"/>
</dbReference>
<evidence type="ECO:0000259" key="4">
    <source>
        <dbReference type="PROSITE" id="PS00498"/>
    </source>
</evidence>
<evidence type="ECO:0000256" key="1">
    <source>
        <dbReference type="ARBA" id="ARBA00022723"/>
    </source>
</evidence>
<dbReference type="InterPro" id="IPR002227">
    <property type="entry name" value="Tyrosinase_Cu-bd"/>
</dbReference>
<keyword evidence="1" id="KW-0479">Metal-binding</keyword>
<evidence type="ECO:0000313" key="5">
    <source>
        <dbReference type="EMBL" id="CAE0597494.1"/>
    </source>
</evidence>
<dbReference type="EMBL" id="HBIR01059451">
    <property type="protein sequence ID" value="CAE0597503.1"/>
    <property type="molecule type" value="Transcribed_RNA"/>
</dbReference>
<dbReference type="InterPro" id="IPR050316">
    <property type="entry name" value="Tyrosinase/Hemocyanin"/>
</dbReference>
<dbReference type="PANTHER" id="PTHR11474">
    <property type="entry name" value="TYROSINASE FAMILY MEMBER"/>
    <property type="match status" value="1"/>
</dbReference>
<dbReference type="PANTHER" id="PTHR11474:SF126">
    <property type="entry name" value="TYROSINASE-LIKE PROTEIN TYR-1-RELATED"/>
    <property type="match status" value="1"/>
</dbReference>
<gene>
    <name evidence="5" type="ORF">EHUX00137_LOCUS46207</name>
    <name evidence="6" type="ORF">EHUX00137_LOCUS46210</name>
</gene>
<feature type="domain" description="Tyrosinase copper-binding" evidence="4">
    <location>
        <begin position="520"/>
        <end position="531"/>
    </location>
</feature>
<dbReference type="PRINTS" id="PR00092">
    <property type="entry name" value="TYROSINASE"/>
</dbReference>
<dbReference type="GO" id="GO:0046872">
    <property type="term" value="F:metal ion binding"/>
    <property type="evidence" value="ECO:0007669"/>
    <property type="project" value="UniProtKB-KW"/>
</dbReference>
<organism evidence="6">
    <name type="scientific">Emiliania huxleyi</name>
    <name type="common">Coccolithophore</name>
    <name type="synonym">Pontosphaera huxleyi</name>
    <dbReference type="NCBI Taxonomy" id="2903"/>
    <lineage>
        <taxon>Eukaryota</taxon>
        <taxon>Haptista</taxon>
        <taxon>Haptophyta</taxon>
        <taxon>Prymnesiophyceae</taxon>
        <taxon>Isochrysidales</taxon>
        <taxon>Noelaerhabdaceae</taxon>
        <taxon>Emiliania</taxon>
    </lineage>
</organism>
<dbReference type="GO" id="GO:0016491">
    <property type="term" value="F:oxidoreductase activity"/>
    <property type="evidence" value="ECO:0007669"/>
    <property type="project" value="InterPro"/>
</dbReference>
<keyword evidence="3" id="KW-0732">Signal</keyword>
<protein>
    <recommendedName>
        <fullName evidence="4">Tyrosinase copper-binding domain-containing protein</fullName>
    </recommendedName>
</protein>
<evidence type="ECO:0000256" key="3">
    <source>
        <dbReference type="SAM" id="SignalP"/>
    </source>
</evidence>
<reference evidence="6" key="1">
    <citation type="submission" date="2021-01" db="EMBL/GenBank/DDBJ databases">
        <authorList>
            <person name="Corre E."/>
            <person name="Pelletier E."/>
            <person name="Niang G."/>
            <person name="Scheremetjew M."/>
            <person name="Finn R."/>
            <person name="Kale V."/>
            <person name="Holt S."/>
            <person name="Cochrane G."/>
            <person name="Meng A."/>
            <person name="Brown T."/>
            <person name="Cohen L."/>
        </authorList>
    </citation>
    <scope>NUCLEOTIDE SEQUENCE</scope>
    <source>
        <strain evidence="6">379</strain>
    </source>
</reference>